<keyword evidence="1" id="KW-0489">Methyltransferase</keyword>
<gene>
    <name evidence="4" type="primary">rlmJ</name>
    <name evidence="4" type="ORF">EFP84_15905</name>
</gene>
<accession>A0AAD0UST3</accession>
<organism evidence="4 5">
    <name type="scientific">Leptospira kmetyi</name>
    <dbReference type="NCBI Taxonomy" id="408139"/>
    <lineage>
        <taxon>Bacteria</taxon>
        <taxon>Pseudomonadati</taxon>
        <taxon>Spirochaetota</taxon>
        <taxon>Spirochaetia</taxon>
        <taxon>Leptospirales</taxon>
        <taxon>Leptospiraceae</taxon>
        <taxon>Leptospira</taxon>
    </lineage>
</organism>
<dbReference type="InterPro" id="IPR029063">
    <property type="entry name" value="SAM-dependent_MTases_sf"/>
</dbReference>
<dbReference type="KEGG" id="lkm:EFP84_15905"/>
<dbReference type="RefSeq" id="WP_100736623.1">
    <property type="nucleotide sequence ID" value="NZ_CP033614.1"/>
</dbReference>
<dbReference type="InterPro" id="IPR004398">
    <property type="entry name" value="RNA_MeTrfase_RsmD"/>
</dbReference>
<feature type="compositionally biased region" description="Low complexity" evidence="3">
    <location>
        <begin position="215"/>
        <end position="227"/>
    </location>
</feature>
<dbReference type="PANTHER" id="PTHR43542">
    <property type="entry name" value="METHYLTRANSFERASE"/>
    <property type="match status" value="1"/>
</dbReference>
<evidence type="ECO:0000256" key="1">
    <source>
        <dbReference type="ARBA" id="ARBA00022603"/>
    </source>
</evidence>
<keyword evidence="2" id="KW-0808">Transferase</keyword>
<dbReference type="Gene3D" id="3.40.50.150">
    <property type="entry name" value="Vaccinia Virus protein VP39"/>
    <property type="match status" value="1"/>
</dbReference>
<feature type="region of interest" description="Disordered" evidence="3">
    <location>
        <begin position="193"/>
        <end position="227"/>
    </location>
</feature>
<reference evidence="4 5" key="1">
    <citation type="submission" date="2018-11" db="EMBL/GenBank/DDBJ databases">
        <title>Complete genome sequence of Leptospira kmetyi isolate LS 001/16 from soil sample associated with a leptospirosis patient in Kelantan.</title>
        <authorList>
            <person name="Muhammad Yusoff F."/>
            <person name="Muhammad Yusoff S."/>
            <person name="Ahmad M.N."/>
            <person name="Yusof N.Y."/>
            <person name="Aziah I."/>
        </authorList>
    </citation>
    <scope>NUCLEOTIDE SEQUENCE [LARGE SCALE GENOMIC DNA]</scope>
    <source>
        <strain evidence="4 5">LS 001/16</strain>
    </source>
</reference>
<dbReference type="Proteomes" id="UP000276407">
    <property type="component" value="Chromosome 1"/>
</dbReference>
<evidence type="ECO:0000256" key="2">
    <source>
        <dbReference type="ARBA" id="ARBA00022679"/>
    </source>
</evidence>
<evidence type="ECO:0000313" key="5">
    <source>
        <dbReference type="Proteomes" id="UP000276407"/>
    </source>
</evidence>
<dbReference type="AlphaFoldDB" id="A0AAD0UST3"/>
<proteinExistence type="predicted"/>
<feature type="compositionally biased region" description="Acidic residues" evidence="3">
    <location>
        <begin position="202"/>
        <end position="214"/>
    </location>
</feature>
<sequence>MKVLKVQTGKLKGKSIETPPAVAGNTNFTPAVIKKSVFDIIGSLVLKGRLATEESAFIDFFAGSGQMGLEALSRGFGRVVLYELAWERSDSLRKLFAKLGDNCTIYRKDVFRFYDKLDIPEKSKVYFLDPPYSFWDKKNEKIKTLLESLLSDNTTVAVFIQSPIDPHWSDFQTRKFGKNFLTFRVNGLIGEESDLSPIGFDASEDSEIEDDSSVEENSSNPSSEDPN</sequence>
<dbReference type="GO" id="GO:0031167">
    <property type="term" value="P:rRNA methylation"/>
    <property type="evidence" value="ECO:0007669"/>
    <property type="project" value="InterPro"/>
</dbReference>
<evidence type="ECO:0000256" key="3">
    <source>
        <dbReference type="SAM" id="MobiDB-lite"/>
    </source>
</evidence>
<protein>
    <submittedName>
        <fullName evidence="4">23S rRNA (Adenine(2030)-N(6))-methyltransferase RlmJ</fullName>
    </submittedName>
</protein>
<dbReference type="PANTHER" id="PTHR43542:SF1">
    <property type="entry name" value="METHYLTRANSFERASE"/>
    <property type="match status" value="1"/>
</dbReference>
<dbReference type="SUPFAM" id="SSF53335">
    <property type="entry name" value="S-adenosyl-L-methionine-dependent methyltransferases"/>
    <property type="match status" value="1"/>
</dbReference>
<dbReference type="GO" id="GO:0008168">
    <property type="term" value="F:methyltransferase activity"/>
    <property type="evidence" value="ECO:0007669"/>
    <property type="project" value="UniProtKB-KW"/>
</dbReference>
<dbReference type="CDD" id="cd02440">
    <property type="entry name" value="AdoMet_MTases"/>
    <property type="match status" value="1"/>
</dbReference>
<evidence type="ECO:0000313" key="4">
    <source>
        <dbReference type="EMBL" id="AYV56834.1"/>
    </source>
</evidence>
<name>A0AAD0UST3_9LEPT</name>
<dbReference type="Pfam" id="PF03602">
    <property type="entry name" value="Cons_hypoth95"/>
    <property type="match status" value="1"/>
</dbReference>
<dbReference type="EMBL" id="CP033614">
    <property type="protein sequence ID" value="AYV56834.1"/>
    <property type="molecule type" value="Genomic_DNA"/>
</dbReference>